<feature type="compositionally biased region" description="Basic and acidic residues" evidence="4">
    <location>
        <begin position="2426"/>
        <end position="2440"/>
    </location>
</feature>
<feature type="domain" description="C2" evidence="5">
    <location>
        <begin position="3296"/>
        <end position="3450"/>
    </location>
</feature>
<feature type="compositionally biased region" description="Polar residues" evidence="4">
    <location>
        <begin position="4291"/>
        <end position="4307"/>
    </location>
</feature>
<dbReference type="PROSITE" id="PS50020">
    <property type="entry name" value="WW_DOMAIN_2"/>
    <property type="match status" value="2"/>
</dbReference>
<feature type="compositionally biased region" description="Basic residues" evidence="4">
    <location>
        <begin position="103"/>
        <end position="114"/>
    </location>
</feature>
<feature type="region of interest" description="Disordered" evidence="4">
    <location>
        <begin position="1633"/>
        <end position="1669"/>
    </location>
</feature>
<feature type="region of interest" description="Disordered" evidence="4">
    <location>
        <begin position="2629"/>
        <end position="2755"/>
    </location>
</feature>
<feature type="region of interest" description="Disordered" evidence="4">
    <location>
        <begin position="1153"/>
        <end position="1255"/>
    </location>
</feature>
<reference evidence="7 8" key="1">
    <citation type="journal article" date="2010" name="Nature">
        <title>The Ectocarpus genome and the independent evolution of multicellularity in brown algae.</title>
        <authorList>
            <person name="Cock J.M."/>
            <person name="Sterck L."/>
            <person name="Rouze P."/>
            <person name="Scornet D."/>
            <person name="Allen A.E."/>
            <person name="Amoutzias G."/>
            <person name="Anthouard V."/>
            <person name="Artiguenave F."/>
            <person name="Aury J.M."/>
            <person name="Badger J.H."/>
            <person name="Beszteri B."/>
            <person name="Billiau K."/>
            <person name="Bonnet E."/>
            <person name="Bothwell J.H."/>
            <person name="Bowler C."/>
            <person name="Boyen C."/>
            <person name="Brownlee C."/>
            <person name="Carrano C.J."/>
            <person name="Charrier B."/>
            <person name="Cho G.Y."/>
            <person name="Coelho S.M."/>
            <person name="Collen J."/>
            <person name="Corre E."/>
            <person name="Da Silva C."/>
            <person name="Delage L."/>
            <person name="Delaroque N."/>
            <person name="Dittami S.M."/>
            <person name="Doulbeau S."/>
            <person name="Elias M."/>
            <person name="Farnham G."/>
            <person name="Gachon C.M."/>
            <person name="Gschloessl B."/>
            <person name="Heesch S."/>
            <person name="Jabbari K."/>
            <person name="Jubin C."/>
            <person name="Kawai H."/>
            <person name="Kimura K."/>
            <person name="Kloareg B."/>
            <person name="Kupper F.C."/>
            <person name="Lang D."/>
            <person name="Le Bail A."/>
            <person name="Leblanc C."/>
            <person name="Lerouge P."/>
            <person name="Lohr M."/>
            <person name="Lopez P.J."/>
            <person name="Martens C."/>
            <person name="Maumus F."/>
            <person name="Michel G."/>
            <person name="Miranda-Saavedra D."/>
            <person name="Morales J."/>
            <person name="Moreau H."/>
            <person name="Motomura T."/>
            <person name="Nagasato C."/>
            <person name="Napoli C.A."/>
            <person name="Nelson D.R."/>
            <person name="Nyvall-Collen P."/>
            <person name="Peters A.F."/>
            <person name="Pommier C."/>
            <person name="Potin P."/>
            <person name="Poulain J."/>
            <person name="Quesneville H."/>
            <person name="Read B."/>
            <person name="Rensing S.A."/>
            <person name="Ritter A."/>
            <person name="Rousvoal S."/>
            <person name="Samanta M."/>
            <person name="Samson G."/>
            <person name="Schroeder D.C."/>
            <person name="Segurens B."/>
            <person name="Strittmatter M."/>
            <person name="Tonon T."/>
            <person name="Tregear J.W."/>
            <person name="Valentin K."/>
            <person name="von Dassow P."/>
            <person name="Yamagishi T."/>
            <person name="Van de Peer Y."/>
            <person name="Wincker P."/>
        </authorList>
    </citation>
    <scope>NUCLEOTIDE SEQUENCE [LARGE SCALE GENOMIC DNA]</scope>
    <source>
        <strain evidence="8">Ec32 / CCAP1310/4</strain>
    </source>
</reference>
<dbReference type="InterPro" id="IPR000048">
    <property type="entry name" value="IQ_motif_EF-hand-BS"/>
</dbReference>
<feature type="region of interest" description="Disordered" evidence="4">
    <location>
        <begin position="4319"/>
        <end position="4338"/>
    </location>
</feature>
<feature type="region of interest" description="Disordered" evidence="4">
    <location>
        <begin position="2928"/>
        <end position="2952"/>
    </location>
</feature>
<feature type="region of interest" description="Disordered" evidence="4">
    <location>
        <begin position="1434"/>
        <end position="1455"/>
    </location>
</feature>
<feature type="region of interest" description="Disordered" evidence="4">
    <location>
        <begin position="1523"/>
        <end position="1543"/>
    </location>
</feature>
<evidence type="ECO:0000313" key="8">
    <source>
        <dbReference type="Proteomes" id="UP000002630"/>
    </source>
</evidence>
<dbReference type="GO" id="GO:0005509">
    <property type="term" value="F:calcium ion binding"/>
    <property type="evidence" value="ECO:0007669"/>
    <property type="project" value="TreeGrafter"/>
</dbReference>
<feature type="region of interest" description="Disordered" evidence="4">
    <location>
        <begin position="4219"/>
        <end position="4242"/>
    </location>
</feature>
<evidence type="ECO:0000313" key="7">
    <source>
        <dbReference type="EMBL" id="CBN74880.1"/>
    </source>
</evidence>
<dbReference type="STRING" id="2880.D8LPY8"/>
<feature type="compositionally biased region" description="Polar residues" evidence="4">
    <location>
        <begin position="1162"/>
        <end position="1188"/>
    </location>
</feature>
<protein>
    <submittedName>
        <fullName evidence="7">Uncharacterized protein</fullName>
    </submittedName>
</protein>
<dbReference type="SMART" id="SM00015">
    <property type="entry name" value="IQ"/>
    <property type="match status" value="7"/>
</dbReference>
<feature type="region of interest" description="Disordered" evidence="4">
    <location>
        <begin position="1"/>
        <end position="28"/>
    </location>
</feature>
<name>D8LPY8_ECTSI</name>
<feature type="region of interest" description="Disordered" evidence="4">
    <location>
        <begin position="4267"/>
        <end position="4307"/>
    </location>
</feature>
<feature type="compositionally biased region" description="Basic and acidic residues" evidence="4">
    <location>
        <begin position="2653"/>
        <end position="2666"/>
    </location>
</feature>
<feature type="compositionally biased region" description="Polar residues" evidence="4">
    <location>
        <begin position="1225"/>
        <end position="1240"/>
    </location>
</feature>
<dbReference type="CDD" id="cd23767">
    <property type="entry name" value="IQCD"/>
    <property type="match status" value="1"/>
</dbReference>
<evidence type="ECO:0000256" key="2">
    <source>
        <dbReference type="ARBA" id="ARBA00022837"/>
    </source>
</evidence>
<feature type="compositionally biased region" description="Low complexity" evidence="4">
    <location>
        <begin position="1189"/>
        <end position="1204"/>
    </location>
</feature>
<dbReference type="Gene3D" id="1.20.5.190">
    <property type="match status" value="1"/>
</dbReference>
<evidence type="ECO:0000256" key="1">
    <source>
        <dbReference type="ARBA" id="ARBA00022723"/>
    </source>
</evidence>
<feature type="compositionally biased region" description="Basic and acidic residues" evidence="4">
    <location>
        <begin position="445"/>
        <end position="454"/>
    </location>
</feature>
<feature type="domain" description="WW" evidence="6">
    <location>
        <begin position="5384"/>
        <end position="5421"/>
    </location>
</feature>
<feature type="compositionally biased region" description="Basic and acidic residues" evidence="4">
    <location>
        <begin position="2629"/>
        <end position="2645"/>
    </location>
</feature>
<evidence type="ECO:0000256" key="3">
    <source>
        <dbReference type="SAM" id="Coils"/>
    </source>
</evidence>
<feature type="domain" description="WW" evidence="6">
    <location>
        <begin position="5315"/>
        <end position="5351"/>
    </location>
</feature>
<feature type="region of interest" description="Disordered" evidence="4">
    <location>
        <begin position="4511"/>
        <end position="4546"/>
    </location>
</feature>
<dbReference type="GO" id="GO:0016020">
    <property type="term" value="C:membrane"/>
    <property type="evidence" value="ECO:0007669"/>
    <property type="project" value="TreeGrafter"/>
</dbReference>
<feature type="compositionally biased region" description="Polar residues" evidence="4">
    <location>
        <begin position="4770"/>
        <end position="4785"/>
    </location>
</feature>
<feature type="region of interest" description="Disordered" evidence="4">
    <location>
        <begin position="2355"/>
        <end position="2385"/>
    </location>
</feature>
<dbReference type="eggNOG" id="KOG1327">
    <property type="taxonomic scope" value="Eukaryota"/>
</dbReference>
<feature type="region of interest" description="Disordered" evidence="4">
    <location>
        <begin position="3176"/>
        <end position="3227"/>
    </location>
</feature>
<feature type="compositionally biased region" description="Basic and acidic residues" evidence="4">
    <location>
        <begin position="3100"/>
        <end position="3112"/>
    </location>
</feature>
<proteinExistence type="predicted"/>
<dbReference type="InParanoid" id="D8LPY8"/>
<feature type="region of interest" description="Disordered" evidence="4">
    <location>
        <begin position="48"/>
        <end position="127"/>
    </location>
</feature>
<feature type="domain" description="C2" evidence="5">
    <location>
        <begin position="2014"/>
        <end position="2167"/>
    </location>
</feature>
<feature type="compositionally biased region" description="Basic and acidic residues" evidence="4">
    <location>
        <begin position="1241"/>
        <end position="1255"/>
    </location>
</feature>
<keyword evidence="2" id="KW-0106">Calcium</keyword>
<feature type="domain" description="C2" evidence="5">
    <location>
        <begin position="5075"/>
        <end position="5214"/>
    </location>
</feature>
<feature type="region of interest" description="Disordered" evidence="4">
    <location>
        <begin position="3513"/>
        <end position="3532"/>
    </location>
</feature>
<dbReference type="EMBL" id="FN649735">
    <property type="protein sequence ID" value="CBN74880.1"/>
    <property type="molecule type" value="Genomic_DNA"/>
</dbReference>
<feature type="region of interest" description="Disordered" evidence="4">
    <location>
        <begin position="4173"/>
        <end position="4200"/>
    </location>
</feature>
<organism evidence="7 8">
    <name type="scientific">Ectocarpus siliculosus</name>
    <name type="common">Brown alga</name>
    <name type="synonym">Conferva siliculosa</name>
    <dbReference type="NCBI Taxonomy" id="2880"/>
    <lineage>
        <taxon>Eukaryota</taxon>
        <taxon>Sar</taxon>
        <taxon>Stramenopiles</taxon>
        <taxon>Ochrophyta</taxon>
        <taxon>PX clade</taxon>
        <taxon>Phaeophyceae</taxon>
        <taxon>Ectocarpales</taxon>
        <taxon>Ectocarpaceae</taxon>
        <taxon>Ectocarpus</taxon>
    </lineage>
</organism>
<feature type="compositionally biased region" description="Basic and acidic residues" evidence="4">
    <location>
        <begin position="415"/>
        <end position="433"/>
    </location>
</feature>
<feature type="region of interest" description="Disordered" evidence="4">
    <location>
        <begin position="2421"/>
        <end position="2446"/>
    </location>
</feature>
<dbReference type="Pfam" id="PF00612">
    <property type="entry name" value="IQ"/>
    <property type="match status" value="2"/>
</dbReference>
<feature type="compositionally biased region" description="Polar residues" evidence="4">
    <location>
        <begin position="4324"/>
        <end position="4338"/>
    </location>
</feature>
<feature type="compositionally biased region" description="Basic and acidic residues" evidence="4">
    <location>
        <begin position="4176"/>
        <end position="4189"/>
    </location>
</feature>
<dbReference type="InterPro" id="IPR000008">
    <property type="entry name" value="C2_dom"/>
</dbReference>
<feature type="compositionally biased region" description="Basic and acidic residues" evidence="4">
    <location>
        <begin position="1916"/>
        <end position="1933"/>
    </location>
</feature>
<keyword evidence="8" id="KW-1185">Reference proteome</keyword>
<dbReference type="PANTHER" id="PTHR45911">
    <property type="entry name" value="C2 DOMAIN-CONTAINING PROTEIN"/>
    <property type="match status" value="1"/>
</dbReference>
<dbReference type="OrthoDB" id="5973539at2759"/>
<feature type="compositionally biased region" description="Acidic residues" evidence="4">
    <location>
        <begin position="2735"/>
        <end position="2754"/>
    </location>
</feature>
<feature type="region of interest" description="Disordered" evidence="4">
    <location>
        <begin position="1829"/>
        <end position="1947"/>
    </location>
</feature>
<accession>D8LPY8</accession>
<feature type="compositionally biased region" description="Low complexity" evidence="4">
    <location>
        <begin position="3188"/>
        <end position="3203"/>
    </location>
</feature>
<dbReference type="InterPro" id="IPR035892">
    <property type="entry name" value="C2_domain_sf"/>
</dbReference>
<dbReference type="CDD" id="cd00030">
    <property type="entry name" value="C2"/>
    <property type="match status" value="5"/>
</dbReference>
<feature type="compositionally biased region" description="Basic and acidic residues" evidence="4">
    <location>
        <begin position="2715"/>
        <end position="2734"/>
    </location>
</feature>
<dbReference type="Proteomes" id="UP000002630">
    <property type="component" value="Linkage Group LG10"/>
</dbReference>
<feature type="region of interest" description="Disordered" evidence="4">
    <location>
        <begin position="3089"/>
        <end position="3114"/>
    </location>
</feature>
<keyword evidence="3" id="KW-0175">Coiled coil</keyword>
<evidence type="ECO:0000259" key="5">
    <source>
        <dbReference type="PROSITE" id="PS50004"/>
    </source>
</evidence>
<dbReference type="PROSITE" id="PS50096">
    <property type="entry name" value="IQ"/>
    <property type="match status" value="5"/>
</dbReference>
<dbReference type="SUPFAM" id="SSF49562">
    <property type="entry name" value="C2 domain (Calcium/lipid-binding domain, CaLB)"/>
    <property type="match status" value="6"/>
</dbReference>
<dbReference type="Pfam" id="PF00168">
    <property type="entry name" value="C2"/>
    <property type="match status" value="7"/>
</dbReference>
<feature type="region of interest" description="Disordered" evidence="4">
    <location>
        <begin position="4600"/>
        <end position="4619"/>
    </location>
</feature>
<feature type="compositionally biased region" description="Basic residues" evidence="4">
    <location>
        <begin position="4190"/>
        <end position="4199"/>
    </location>
</feature>
<evidence type="ECO:0000256" key="4">
    <source>
        <dbReference type="SAM" id="MobiDB-lite"/>
    </source>
</evidence>
<dbReference type="PANTHER" id="PTHR45911:SF4">
    <property type="entry name" value="MULTIPLE C2 AND TRANSMEMBRANE DOMAIN-CONTAINING PROTEIN"/>
    <property type="match status" value="1"/>
</dbReference>
<dbReference type="EMBL" id="FN648774">
    <property type="protein sequence ID" value="CBN74880.1"/>
    <property type="molecule type" value="Genomic_DNA"/>
</dbReference>
<feature type="compositionally biased region" description="Basic and acidic residues" evidence="4">
    <location>
        <begin position="56"/>
        <end position="74"/>
    </location>
</feature>
<dbReference type="InterPro" id="IPR001202">
    <property type="entry name" value="WW_dom"/>
</dbReference>
<dbReference type="PROSITE" id="PS50004">
    <property type="entry name" value="C2"/>
    <property type="match status" value="5"/>
</dbReference>
<keyword evidence="1" id="KW-0479">Metal-binding</keyword>
<feature type="compositionally biased region" description="Polar residues" evidence="4">
    <location>
        <begin position="1524"/>
        <end position="1537"/>
    </location>
</feature>
<dbReference type="SMART" id="SM00239">
    <property type="entry name" value="C2"/>
    <property type="match status" value="6"/>
</dbReference>
<gene>
    <name evidence="7" type="ORF">Esi_0056_0064</name>
</gene>
<feature type="coiled-coil region" evidence="3">
    <location>
        <begin position="5253"/>
        <end position="5301"/>
    </location>
</feature>
<feature type="region of interest" description="Disordered" evidence="4">
    <location>
        <begin position="415"/>
        <end position="464"/>
    </location>
</feature>
<feature type="region of interest" description="Disordered" evidence="4">
    <location>
        <begin position="1692"/>
        <end position="1712"/>
    </location>
</feature>
<evidence type="ECO:0000259" key="6">
    <source>
        <dbReference type="PROSITE" id="PS50020"/>
    </source>
</evidence>
<feature type="compositionally biased region" description="Low complexity" evidence="4">
    <location>
        <begin position="3513"/>
        <end position="3523"/>
    </location>
</feature>
<feature type="region of interest" description="Disordered" evidence="4">
    <location>
        <begin position="4759"/>
        <end position="4785"/>
    </location>
</feature>
<feature type="domain" description="C2" evidence="5">
    <location>
        <begin position="3825"/>
        <end position="3954"/>
    </location>
</feature>
<feature type="compositionally biased region" description="Basic and acidic residues" evidence="4">
    <location>
        <begin position="3214"/>
        <end position="3227"/>
    </location>
</feature>
<dbReference type="Gene3D" id="2.60.40.150">
    <property type="entry name" value="C2 domain"/>
    <property type="match status" value="5"/>
</dbReference>
<sequence length="5470" mass="591478">MRLRNSVKGSSDMIAGGSGGYEEPTDRHRMDNFDSLLTAFDGFIRGRTDGASTDRSQPRFEHFDSNSRTHELPAKTDGGARLPRLYSRSSSVLSADLGSQRRPGTRKKDRRTSRTKASPASPSAVNILTPHPTLEERILYGLHDDPMDLMLRSKGKRRSGLGDLQIRPGSAGLNNNAAPFGGGSSAAIAGVFRLTHAASGYVHYGYSWDIGGAKAEQLRRLGFESGDSFSSNSPDLHPHRGLSAIVCGPKENNLGGRGDLEGTTRKNLRVSAEAAMGPICFEVVRRVSLPTRFRAVDFDNYLRNACQQELLDRRAHLLVLVARQYKITYVGPAFRHMLVTCRREGENEMFAAAAEIQRTWRGFHSRDLARRAREKRDRDRVETERERVGGILATWAQAKHRGNLGRRRACSLREEKIAGAAEPRSRREREGKRPSSAPRSTQKTGDTKSVERARPATPELPDASRLVLEGDPKFISATAIQAAWRGFFARLGIRKRRRAAAALRRKREGKWRKQRGVVGKRVAVAWDERRDLEEGGEGGGAGGKASCTEIQAVRFLRNLNARRRRRYRAATIIQCVARGLASRRRFQRLRCLHDEHAAARKVQMVARGWLGRRQGRQRNVLAKFGACALCCSRLAEMYLETTEQELCLECYRTTGTVLESRKVPPAHSEGAFELLEHRKRQKAATLTQRAWLRFQRRASARFGSCEVCPRWKGPGAPLPRAARAVCVAGCDRRRHLRYCRRCCAIAHSLRATVGHEIRSVDRYGTEMAAVATLGGAMWRYIIKLRFLNLFACYRKHLHSSATLVQSRWRCYHCRRVFTALRRGFLYVEAAARSVERYWFIRSSREDIIANIAGFMAYNVQAFPPGIHPPPSGRFALWERLIVDAVRTRAVTKIQLEWRKKMERAVARALAHVARLQMIERQRLRALAELHASVDIQRAWRGSKGRRAAFRRAATIRFAQRTAERYANPDRFAVANLRAFNAHGGFLGATGVDARSLLAAAVGVGEEGQNAMTAGGGGVRSRESRKVGGFGDGGKGIWLRLSPYGEDDWGLSADTRVAGIAEVCIRVSLTRCISLSSAGGMLPPLGAVGGGAGSEMARFEKDDKVFSGRMRYEDSRDAPPLTLKLELISVQIDSNYPNQISPSEDMHVRASAAEYGTDDDDSSLATSGSGSGEDSASRRGSCSRDGSINSYSVGTGTGTSGSTKTTSDHSGESDDEDSEWSGGTGRTATGSHTSRVGNTIKDSTKERRTDGRRSRGRYLENDDYVAEREQGQYQCDVEWCGVNIGGTRAQLAGLPTPRWEGQVFYLPLCAAATFSHGRTSESTADADTTVDESWAQEHVSRGRIGEGGARQQHCNPSPSLLKITLNRISCGSGGPASCTGGKQDRRVDVGITNAQHRTRWSAFLCGLIQPSPVGRAVLEAGDILSMLGSQQVVGMNPPSRCGAAGSSRRKEREDGGESAVGWSLRLLLSLENTESTRTRLLVTDVLGGIIQDILDAIPGQVPRIEIRVVGTRAVPTPNAAKITSCGLSSRQHRQQPGVTASGAPRHHEPALHLCAEWNGNHAAFMKLSSCEDGPMVVDEVLFPDSQNSIGESFDNDDFGTSSECPAQATAAAKSNMIVLPVYVPWIMKDASNDNHSEVLSRTRRPRRSTGGGNVDRDDSYEGDEGGGRSHCLRVTVGTEVQPGRERRKLDMLGHGSHHNGVMGPTTSSSSTGCTFASSQQLTEVCFFERDLLRDDWTEILVPVFRNCPEENARDLVRRPTKQKRCRCHPQANRVVVLRVRSAGLQPKPPPLWLVRRDCAERAVKRIISAAAAAVVQPRVEVTLVELVDPNGVGLDQPAGGSKPRGADPSTWFSDGGDEMLSNDWVSLGGGVLASPRPSSAQEEAPSHKQQETFGASQGNGLGEDEGHRGDSPSSSKRLGDHRPEVGDKPDREAGNEAAAVRRGRGRRREKTRRVLGWASLVDDELLLQPPGQRVELALSAKAGLDTPTAWSLTHHLKRKVTAYRATQASVVAVVRHFDVPRGPLLGLQCPAPFFEVEVIDGHGLPKDPGQLSVNPYVVLTLDGEPFARSSTSRGATFPVWSSEVFMVQLPPPPPGAWHLTAHHYFQGYRGKPFTLGARVYSQVGPQAAAAVVQKGVLNGGVGEGDVLLGEARVPFSLLKEVPFHYLPLRLHPPHPPQPSRCGCWSGVENASTAMTGEGGDCGADFGSTRNCTSSGGPSWSETSVLQGDVVPDSGLLGIGVRIVFPSPTVPDVPCASSASDETLSDLPLPAGAVSDAGREAATGGVEAMGDAIVLSVYEAEALVKETRQGEGKETPTPYCVVLVNGLEVGRTTTIPNSSEPMWATDFRLPDSLLCVTNPSRGTPKTADSGGGGRLRPPQHPSRRADRVSGALTLEVWNRVPEGDPVLLGAVEVPSDLLQEVMSSPAPADKDERGVSREDRGTAGEIEGCSPRLHLIDLNLKSPVKNTKQGQLPETGHDENSMVDTVAGTLPAAAEAYGGTGGVLSLSLRRVFATARPSTSNIPNGPSAIAESPGLLAKENGSNPEAKVPGTRISETALQRYRSKKLKSLADSTRAAREKLDEARALLADAGSTSRGRSANDCAKENAARFVRAWERETSRAERAQFLEAKRSTSELGQEERISLSREAKRRAALRRKDPKLPTHDHRTITVAPDEANDSTQHRKAHPVGKDDVDVPSLAGDRNKEKPGDVNKQLVEGCKEDDHQGTHEEHDRREDVELNGDEHDEEGEGEEEEEPSALETILPRLPAAQKEVFVKVEGVSGLSAPFTARGNAVYARIFWSGEEVARTSSVTPSQQEPLHQPAPAATAPAAYVHSIPGRGSDSNDSVKKVDVLAGGENLADKIRDAAGTAAASVANATAAAVHASGGGGVGGTMEGHWEQESFVLPLPHGDGASGDNEAGQSVDLETADGLLGSNVQGAGDGGGDTAGGDSTSASLDDGVHLRVEVWQGKHCHGQVELEGTELLRMCKKVQNATPGGRSAFIAESGNGRIRLPDHFPHFLPNPEAFRPYKLALVSREDDGHYRESSAAAPARLTLTLLALEPGQVVAAQAQLAVALEDTGSRILRQQQDECADAGNGTLDPGGRGDDNTAKEGARAKATGVAEDLVNVLCARRSPLCFRVQPLVIHINSFDDDSNTRWTGAGGSGLFLVATRQVLAAAPEQGSYPGSDGKSGVSPTATASSSAAGAQGDLSIVRRHGAGDRSHNDNRRVVEEEELGRTALFGIHSGTTIVPGTSFTIPPSALVADVKRLSRNGRGGATSSIPDFRSEDQSEAAFSEEARNCNSRFNLRERPGRPRLRLQVQECQNLRSADMLGKSDPCVLVFWNGVEVGRTPIARDDLHPVFSAAGSTFRLPLLPPPISNTLHSGDGRSGRSSLQRSVDWRAYAPELRLEVWDMDRDTFRRKWKKGKLLGSVDLRGPYGIAPLIEASAVQDPGVGTTAHVDNKIPGVFLRLRAPDGQGSKHGADGGEAGQAFAGVISIRISIENDTDDSEAWISQAPAASTSSPATIREARSTKVGAVATNTSELKCSRPAQSSLSSGDTTLTVEAGRKASLGIRCLDARGLPAGCDGYCRVFWNGRQVGSTLSASRFAQETRHTTGLGHAAPASVYQRNPVWWASSDEMLSDDDRGYRKPSLDECSSATAVVPQNESPTVADELMLEVFDGSTRKEGKKSTGGMLPCRASWGESVAGKDAADLKAGGIGVGVNNATTGCRDVFGRSLGIVTIHGEHLTSPPHGRIDLPLLLPPSCKGMNESGITLSISLKQIVDGVSFADVAVPRLMRAAEQRKSNDNVPTTTRSSITTNTMLVAKGEGGEPESLKEQTTSQRPTRWLRLLLQGARLRRGLDVSGTSDPFCTVYVDRVWFAETRVCWGTLAPRWDQRIEIEVFGREGALAQGLGLVGHEIRVEVWDKDVVGANDFIGEVHLFLRECQDGMVEVRTRAEAQPTREDAMNISQADGKAGLQYHTLELCREGEKEAPTTGKPGDESIGTLSCATVVYTEKNWKAEIANMSLPWVLGASVSSLMGSEEDCIVIQLVGAVLKAKKQLPHATPGSGCFALLRWGGSIVGQTPVCRDLHEPTWHEQIFAVQMDRRVSDNVLDIDIYVADTDTSAPAEGASAPPEDSLVARCRLEGPFTSSRFPDFTSSHPLLCLGDAERAAQTVPDRDRPVRKNEARPRRSWPKKKRNSSVVGSVSLRIGITAATASTCGGGIGKATDAVGDEDAPEVSRRRTNAVNRRLRMHVGWVSLARMLGRVPNSLSPTKDARANPGGSATHDECTSAQQPSRGSSLTRMRPSIQSRQNHLIVGGSPASAKQPSSNSGSALHNTTNVAMVPSSPLSLASPASGVFCVVIWCGMRVASFEICPSTGLPLTPGECLLELPRGAPWNCCRLVLEVIATEQFMQHPRMEEAQDIWHHIRLLHSPTDSNTAKGRDGDLGGPDDGAHHLLGRVVVGWQALKTMKEQAYRFTTCPEDAVAEEEGSEGGDKGYTDLQCSLCVSTDEGSNRPAHPKNDGICGDSADKDHPQSTFCPESGGMRESRAWRILPARIAMSVRLERLMPSRTPRPSRVPEVAPRNSVCRLRLSILGGGRSTRTSHPGSLRHGPSLSDSSTVTVGWNGCDRTVGPPLEWQIQVPPLCGNFAPTSGLSKDILLDIPRDSRSDLSLTLREVATPLGTHTGESTEQGTGAVATLGSVTIDWDGLSCLAASSTDYFVEPPDGRLTSSKSMHPLQPSMVNLEFVAPTRAAGVHEHKQEGGPTPGESQVTGENRHSNNGPIARCYQTTGFRIRVNLQLELSPASVPHLLSFSPVAARGPTAILSGAGATQAEVGRLPVDGISVGDFRDPCRKERLPYLRFSWPWDDGWLALTERRSTLIPRMDLSGLSDPFCVALWNGQEVGRTAVRHGTRDPDWVADGSKGGFTSVRSTRGGGWFNLPFLVPETEKWGEQAWPPMCLEIRCYDHDLLGPADLIGCVKLGADAILAMASTANVDDDASAEVTWLELVPDTNTSTTAASSESGITKHRNPFRSLGDIAVAVNTKLPLPGSLEEYERSKERSATEITRGVADVGVLALLQSMDRELCMRDRKLWVVNASGLVKADFFGKSDPYAKVFWDGREIGATAVRHKTLNPVWFTEHAPIRQRKATGGAAAQEEDKPYFWLEGTRSTNPRLRVELYDWDAVGSHDFLGGVELDMAELVELQRLTLGKARANGGNTDQQMLLKTEYPLRPSGDPKVGGNGTLGLCLYLDLEQKKRRQKREQAAAARRQQAIDLALAEVDMKNEVLERTLMSAEDADALDMEQLQRQRNEEEASSWQIYYDESTEPPSPWWFNSVTGESTWDCPNVQVETDAATDGSSLIVNDEGEDGGQPQRQLAVAGGNASDWQMFYDEESADEPIPWWYNSVTGESTWDCPTALKAAAASSTTAAGVNEDEPKAQHMELAIVETVDISTWAQLWSEEYQDLG</sequence>
<feature type="domain" description="C2" evidence="5">
    <location>
        <begin position="2268"/>
        <end position="2430"/>
    </location>
</feature>